<dbReference type="Gene3D" id="2.30.31.10">
    <property type="entry name" value="Transcriptional Coactivator Pc4, Chain A"/>
    <property type="match status" value="1"/>
</dbReference>
<dbReference type="PANTHER" id="PTHR13215">
    <property type="entry name" value="RNA POLYMERASE II TRANSCRIPTIONAL COACTIVATOR"/>
    <property type="match status" value="1"/>
</dbReference>
<reference evidence="13" key="2">
    <citation type="submission" date="2025-09" db="UniProtKB">
        <authorList>
            <consortium name="Ensembl"/>
        </authorList>
    </citation>
    <scope>IDENTIFICATION</scope>
</reference>
<feature type="compositionally biased region" description="Basic and acidic residues" evidence="11">
    <location>
        <begin position="179"/>
        <end position="192"/>
    </location>
</feature>
<evidence type="ECO:0000259" key="12">
    <source>
        <dbReference type="Pfam" id="PF02229"/>
    </source>
</evidence>
<comment type="similarity">
    <text evidence="2">Belongs to the transcriptional coactivator PC4 family.</text>
</comment>
<feature type="region of interest" description="Disordered" evidence="11">
    <location>
        <begin position="53"/>
        <end position="105"/>
    </location>
</feature>
<comment type="function">
    <text evidence="9">General coactivator that functions cooperatively with TAFs and mediates functional interactions between upstream activators and the general transcriptional machinery. May be involved in stabilizing the multiprotein transcription complex. Binds single-stranded DNA. Also binds, in vitro, non-specifically to double-stranded DNA (ds DNA).</text>
</comment>
<keyword evidence="6" id="KW-0010">Activator</keyword>
<dbReference type="InterPro" id="IPR045125">
    <property type="entry name" value="Sub1/Tcp4-like"/>
</dbReference>
<dbReference type="Ensembl" id="ENSAOWT00000011680.1">
    <property type="protein sequence ID" value="ENSAOWP00000010267.1"/>
    <property type="gene ID" value="ENSAOWG00000007073.1"/>
</dbReference>
<dbReference type="FunFam" id="2.30.31.10:FF:000001">
    <property type="entry name" value="Activated RNA polymerase II transcriptional coactivator p15"/>
    <property type="match status" value="1"/>
</dbReference>
<feature type="region of interest" description="Disordered" evidence="11">
    <location>
        <begin position="140"/>
        <end position="207"/>
    </location>
</feature>
<comment type="subcellular location">
    <subcellularLocation>
        <location evidence="1">Nucleus</location>
    </subcellularLocation>
</comment>
<name>A0A8B9PD15_APTOW</name>
<evidence type="ECO:0000256" key="4">
    <source>
        <dbReference type="ARBA" id="ARBA00023015"/>
    </source>
</evidence>
<dbReference type="InterPro" id="IPR009044">
    <property type="entry name" value="ssDNA-bd_transcriptional_reg"/>
</dbReference>
<evidence type="ECO:0000256" key="3">
    <source>
        <dbReference type="ARBA" id="ARBA00013386"/>
    </source>
</evidence>
<evidence type="ECO:0000256" key="10">
    <source>
        <dbReference type="ARBA" id="ARBA00031984"/>
    </source>
</evidence>
<feature type="domain" description="Transcriptional coactivator p15 (PC4) C-terminal" evidence="12">
    <location>
        <begin position="211"/>
        <end position="262"/>
    </location>
</feature>
<dbReference type="GO" id="GO:0003677">
    <property type="term" value="F:DNA binding"/>
    <property type="evidence" value="ECO:0007669"/>
    <property type="project" value="UniProtKB-KW"/>
</dbReference>
<keyword evidence="7" id="KW-0804">Transcription</keyword>
<feature type="region of interest" description="Disordered" evidence="11">
    <location>
        <begin position="1"/>
        <end position="33"/>
    </location>
</feature>
<keyword evidence="14" id="KW-1185">Reference proteome</keyword>
<evidence type="ECO:0000256" key="1">
    <source>
        <dbReference type="ARBA" id="ARBA00004123"/>
    </source>
</evidence>
<sequence length="333" mass="37562">MASRSVSSSPPRARPLTGPLRADRGTAAARKDRTKERKITFFFFFKRIPVRHQGSSASFPPPPHAAPWRGPGRHPAAEPWRRLASGRSPAPTPLEGAGRRERVTKRRVPFKRLPPAAPPTWCRARAGIPPCVISASLVVQRSRAPSRTMPKSKELVSSSSSASDSDSEVDKKAKRKKQAAPEKPVKKQKTGESSKGAASSKQSSNRDENMFQIGKMRYVSVRDFKGKVLIDIREYWMDQEGEMKPGRKGISLNPEQWNQLKEQISDIDDATCMEVLFCYVPYTDCSCAAEFIIQCKWYMKGEERRLHQIKYNYLTVMSDISTCFLTCPLRNFK</sequence>
<feature type="compositionally biased region" description="Low complexity" evidence="11">
    <location>
        <begin position="155"/>
        <end position="164"/>
    </location>
</feature>
<evidence type="ECO:0000256" key="8">
    <source>
        <dbReference type="ARBA" id="ARBA00023242"/>
    </source>
</evidence>
<dbReference type="SUPFAM" id="SSF54447">
    <property type="entry name" value="ssDNA-binding transcriptional regulator domain"/>
    <property type="match status" value="1"/>
</dbReference>
<keyword evidence="5" id="KW-0238">DNA-binding</keyword>
<dbReference type="GO" id="GO:0005634">
    <property type="term" value="C:nucleus"/>
    <property type="evidence" value="ECO:0007669"/>
    <property type="project" value="UniProtKB-SubCell"/>
</dbReference>
<feature type="compositionally biased region" description="Basic and acidic residues" evidence="11">
    <location>
        <begin position="21"/>
        <end position="33"/>
    </location>
</feature>
<evidence type="ECO:0000313" key="13">
    <source>
        <dbReference type="Ensembl" id="ENSAOWP00000010267.1"/>
    </source>
</evidence>
<feature type="compositionally biased region" description="Low complexity" evidence="11">
    <location>
        <begin position="193"/>
        <end position="203"/>
    </location>
</feature>
<organism evidence="13 14">
    <name type="scientific">Apteryx owenii</name>
    <name type="common">Little spotted kiwi</name>
    <dbReference type="NCBI Taxonomy" id="8824"/>
    <lineage>
        <taxon>Eukaryota</taxon>
        <taxon>Metazoa</taxon>
        <taxon>Chordata</taxon>
        <taxon>Craniata</taxon>
        <taxon>Vertebrata</taxon>
        <taxon>Euteleostomi</taxon>
        <taxon>Archelosauria</taxon>
        <taxon>Archosauria</taxon>
        <taxon>Dinosauria</taxon>
        <taxon>Saurischia</taxon>
        <taxon>Theropoda</taxon>
        <taxon>Coelurosauria</taxon>
        <taxon>Aves</taxon>
        <taxon>Palaeognathae</taxon>
        <taxon>Apterygiformes</taxon>
        <taxon>Apterygidae</taxon>
        <taxon>Apteryx</taxon>
    </lineage>
</organism>
<accession>A0A8B9PD15</accession>
<dbReference type="GO" id="GO:0003713">
    <property type="term" value="F:transcription coactivator activity"/>
    <property type="evidence" value="ECO:0007669"/>
    <property type="project" value="InterPro"/>
</dbReference>
<reference evidence="13" key="1">
    <citation type="submission" date="2025-08" db="UniProtKB">
        <authorList>
            <consortium name="Ensembl"/>
        </authorList>
    </citation>
    <scope>IDENTIFICATION</scope>
</reference>
<proteinExistence type="inferred from homology"/>
<dbReference type="InterPro" id="IPR003173">
    <property type="entry name" value="PC4_C"/>
</dbReference>
<evidence type="ECO:0000256" key="11">
    <source>
        <dbReference type="SAM" id="MobiDB-lite"/>
    </source>
</evidence>
<dbReference type="Proteomes" id="UP000694424">
    <property type="component" value="Unplaced"/>
</dbReference>
<evidence type="ECO:0000256" key="2">
    <source>
        <dbReference type="ARBA" id="ARBA00009001"/>
    </source>
</evidence>
<evidence type="ECO:0000256" key="6">
    <source>
        <dbReference type="ARBA" id="ARBA00023159"/>
    </source>
</evidence>
<keyword evidence="8" id="KW-0539">Nucleus</keyword>
<evidence type="ECO:0000256" key="7">
    <source>
        <dbReference type="ARBA" id="ARBA00023163"/>
    </source>
</evidence>
<protein>
    <recommendedName>
        <fullName evidence="3">Activated RNA polymerase II transcriptional coactivator p15</fullName>
    </recommendedName>
    <alternativeName>
        <fullName evidence="10">SUB1 homolog</fullName>
    </alternativeName>
</protein>
<keyword evidence="4" id="KW-0805">Transcription regulation</keyword>
<dbReference type="GO" id="GO:0060261">
    <property type="term" value="P:positive regulation of transcription initiation by RNA polymerase II"/>
    <property type="evidence" value="ECO:0007669"/>
    <property type="project" value="InterPro"/>
</dbReference>
<evidence type="ECO:0000256" key="9">
    <source>
        <dbReference type="ARBA" id="ARBA00024848"/>
    </source>
</evidence>
<evidence type="ECO:0000256" key="5">
    <source>
        <dbReference type="ARBA" id="ARBA00023125"/>
    </source>
</evidence>
<evidence type="ECO:0000313" key="14">
    <source>
        <dbReference type="Proteomes" id="UP000694424"/>
    </source>
</evidence>
<feature type="compositionally biased region" description="Low complexity" evidence="11">
    <location>
        <begin position="1"/>
        <end position="15"/>
    </location>
</feature>
<dbReference type="Pfam" id="PF02229">
    <property type="entry name" value="PC4"/>
    <property type="match status" value="1"/>
</dbReference>
<dbReference type="AlphaFoldDB" id="A0A8B9PD15"/>